<evidence type="ECO:0000256" key="3">
    <source>
        <dbReference type="ARBA" id="ARBA00014962"/>
    </source>
</evidence>
<dbReference type="PRINTS" id="PR01853">
    <property type="entry name" value="YAJCTRNLCASE"/>
</dbReference>
<dbReference type="Pfam" id="PF02699">
    <property type="entry name" value="YajC"/>
    <property type="match status" value="1"/>
</dbReference>
<keyword evidence="9" id="KW-0811">Translocation</keyword>
<dbReference type="RefSeq" id="WP_002641909.1">
    <property type="nucleotide sequence ID" value="NZ_CP019448.1"/>
</dbReference>
<dbReference type="AlphaFoldDB" id="V9HLJ3"/>
<proteinExistence type="inferred from homology"/>
<keyword evidence="4" id="KW-0813">Transport</keyword>
<evidence type="ECO:0000256" key="4">
    <source>
        <dbReference type="ARBA" id="ARBA00022448"/>
    </source>
</evidence>
<dbReference type="Proteomes" id="UP000017813">
    <property type="component" value="Unassembled WGS sequence"/>
</dbReference>
<dbReference type="NCBIfam" id="TIGR00739">
    <property type="entry name" value="yajC"/>
    <property type="match status" value="1"/>
</dbReference>
<accession>V9HLJ3</accession>
<evidence type="ECO:0000256" key="2">
    <source>
        <dbReference type="ARBA" id="ARBA00006742"/>
    </source>
</evidence>
<dbReference type="KEGG" id="smur:BWP33_05890"/>
<protein>
    <recommendedName>
        <fullName evidence="3">Sec translocon accessory complex subunit YajC</fullName>
    </recommendedName>
</protein>
<evidence type="ECO:0000256" key="11">
    <source>
        <dbReference type="SAM" id="Phobius"/>
    </source>
</evidence>
<comment type="similarity">
    <text evidence="2">Belongs to the YajC family.</text>
</comment>
<keyword evidence="8 11" id="KW-1133">Transmembrane helix</keyword>
<dbReference type="GO" id="GO:0015031">
    <property type="term" value="P:protein transport"/>
    <property type="evidence" value="ECO:0007669"/>
    <property type="project" value="UniProtKB-KW"/>
</dbReference>
<keyword evidence="6 11" id="KW-0812">Transmembrane</keyword>
<evidence type="ECO:0000256" key="10">
    <source>
        <dbReference type="ARBA" id="ARBA00023136"/>
    </source>
</evidence>
<evidence type="ECO:0000256" key="8">
    <source>
        <dbReference type="ARBA" id="ARBA00022989"/>
    </source>
</evidence>
<evidence type="ECO:0000256" key="9">
    <source>
        <dbReference type="ARBA" id="ARBA00023010"/>
    </source>
</evidence>
<evidence type="ECO:0000313" key="13">
    <source>
        <dbReference type="Proteomes" id="UP000017813"/>
    </source>
</evidence>
<reference evidence="12 13" key="1">
    <citation type="submission" date="2010-03" db="EMBL/GenBank/DDBJ databases">
        <authorList>
            <consortium name="The Broad Institute Genome Sequencing Platform"/>
            <person name="Ward D."/>
            <person name="Earl A."/>
            <person name="Feldgarden M."/>
            <person name="Gevers D."/>
            <person name="Young S."/>
            <person name="Zeng Q."/>
            <person name="Koehrsen M."/>
            <person name="Alvarado L."/>
            <person name="Berlin A.M."/>
            <person name="Borenstein D."/>
            <person name="Chapman S.B."/>
            <person name="Chen Z."/>
            <person name="Engels R."/>
            <person name="Freedman E."/>
            <person name="Gellesch M."/>
            <person name="Goldberg J."/>
            <person name="Griggs A."/>
            <person name="Gujja S."/>
            <person name="Heilman E.R."/>
            <person name="Heiman D.I."/>
            <person name="Hepburn T.A."/>
            <person name="Howarth C."/>
            <person name="Jen D."/>
            <person name="Larson L."/>
            <person name="Mehta T."/>
            <person name="Park D."/>
            <person name="Pearson M."/>
            <person name="Richards J."/>
            <person name="Roberts A."/>
            <person name="Saif S."/>
            <person name="Shea T.D."/>
            <person name="Shenoy N."/>
            <person name="Sisk P."/>
            <person name="Stolte C."/>
            <person name="Sykes S.N."/>
            <person name="Walk T."/>
            <person name="White J."/>
            <person name="Yandava C."/>
            <person name="Izard J."/>
            <person name="Baranova O.V."/>
            <person name="Blanton J.M."/>
            <person name="Tanner A.C."/>
            <person name="Dewhirst F."/>
            <person name="Haas B."/>
            <person name="Nusbaum C."/>
            <person name="Birren B."/>
        </authorList>
    </citation>
    <scope>NUCLEOTIDE SEQUENCE [LARGE SCALE GENOMIC DNA]</scope>
    <source>
        <strain evidence="12 13">ATCC 29453</strain>
    </source>
</reference>
<feature type="transmembrane region" description="Helical" evidence="11">
    <location>
        <begin position="12"/>
        <end position="36"/>
    </location>
</feature>
<evidence type="ECO:0000256" key="7">
    <source>
        <dbReference type="ARBA" id="ARBA00022927"/>
    </source>
</evidence>
<dbReference type="OrthoDB" id="9811406at2"/>
<comment type="caution">
    <text evidence="12">The sequence shown here is derived from an EMBL/GenBank/DDBJ whole genome shotgun (WGS) entry which is preliminary data.</text>
</comment>
<dbReference type="STRING" id="641147.HMPREF9021_00930"/>
<dbReference type="PANTHER" id="PTHR33909:SF1">
    <property type="entry name" value="SEC TRANSLOCON ACCESSORY COMPLEX SUBUNIT YAJC"/>
    <property type="match status" value="1"/>
</dbReference>
<reference evidence="12 13" key="2">
    <citation type="submission" date="2011-10" db="EMBL/GenBank/DDBJ databases">
        <title>The Genome Sequence of Simonsiella muelleri ATCC 29453.</title>
        <authorList>
            <consortium name="The Broad Institute Genome Sequencing Platform"/>
            <consortium name="The Broad Institute Genome Sequencing Center for Infectious Disease"/>
            <person name="Earl A."/>
            <person name="Ward D."/>
            <person name="Feldgarden M."/>
            <person name="Gevers D."/>
            <person name="Izard J."/>
            <person name="Baranova O.V."/>
            <person name="Blanton J.M."/>
            <person name="Tanner A.C."/>
            <person name="Dewhirst F."/>
            <person name="Young S.K."/>
            <person name="Zeng Q."/>
            <person name="Gargeya S."/>
            <person name="Fitzgerald M."/>
            <person name="Haas B."/>
            <person name="Abouelleil A."/>
            <person name="Alvarado L."/>
            <person name="Arachchi H.M."/>
            <person name="Berlin A."/>
            <person name="Brown A."/>
            <person name="Chapman S.B."/>
            <person name="Chen Z."/>
            <person name="Dunbar C."/>
            <person name="Freedman E."/>
            <person name="Gearin G."/>
            <person name="Goldberg J."/>
            <person name="Griggs A."/>
            <person name="Gujja S."/>
            <person name="Heiman D."/>
            <person name="Howarth C."/>
            <person name="Larson L."/>
            <person name="Lui A."/>
            <person name="MacDonald P.J.P."/>
            <person name="Montmayeur A."/>
            <person name="Murphy C."/>
            <person name="Neiman D."/>
            <person name="Pearson M."/>
            <person name="Priest M."/>
            <person name="Roberts A."/>
            <person name="Saif S."/>
            <person name="Shea T."/>
            <person name="Shenoy N."/>
            <person name="Sisk P."/>
            <person name="Stolte C."/>
            <person name="Sykes S."/>
            <person name="Wortman J."/>
            <person name="Nusbaum C."/>
            <person name="Birren B."/>
        </authorList>
    </citation>
    <scope>NUCLEOTIDE SEQUENCE [LARGE SCALE GENOMIC DNA]</scope>
    <source>
        <strain evidence="12 13">ATCC 29453</strain>
    </source>
</reference>
<evidence type="ECO:0000256" key="1">
    <source>
        <dbReference type="ARBA" id="ARBA00004162"/>
    </source>
</evidence>
<evidence type="ECO:0000256" key="6">
    <source>
        <dbReference type="ARBA" id="ARBA00022692"/>
    </source>
</evidence>
<dbReference type="InterPro" id="IPR003849">
    <property type="entry name" value="Preprotein_translocase_YajC"/>
</dbReference>
<keyword evidence="10 11" id="KW-0472">Membrane</keyword>
<dbReference type="PANTHER" id="PTHR33909">
    <property type="entry name" value="SEC TRANSLOCON ACCESSORY COMPLEX SUBUNIT YAJC"/>
    <property type="match status" value="1"/>
</dbReference>
<dbReference type="EMBL" id="ADCY02000029">
    <property type="protein sequence ID" value="EFG31101.1"/>
    <property type="molecule type" value="Genomic_DNA"/>
</dbReference>
<dbReference type="SMART" id="SM01323">
    <property type="entry name" value="YajC"/>
    <property type="match status" value="1"/>
</dbReference>
<dbReference type="GO" id="GO:0005886">
    <property type="term" value="C:plasma membrane"/>
    <property type="evidence" value="ECO:0007669"/>
    <property type="project" value="UniProtKB-SubCell"/>
</dbReference>
<keyword evidence="13" id="KW-1185">Reference proteome</keyword>
<organism evidence="12 13">
    <name type="scientific">Simonsiella muelleri ATCC 29453</name>
    <dbReference type="NCBI Taxonomy" id="641147"/>
    <lineage>
        <taxon>Bacteria</taxon>
        <taxon>Pseudomonadati</taxon>
        <taxon>Pseudomonadota</taxon>
        <taxon>Betaproteobacteria</taxon>
        <taxon>Neisseriales</taxon>
        <taxon>Neisseriaceae</taxon>
        <taxon>Simonsiella</taxon>
    </lineage>
</organism>
<evidence type="ECO:0000256" key="5">
    <source>
        <dbReference type="ARBA" id="ARBA00022475"/>
    </source>
</evidence>
<name>V9HLJ3_9NEIS</name>
<dbReference type="eggNOG" id="COG1862">
    <property type="taxonomic scope" value="Bacteria"/>
</dbReference>
<dbReference type="HOGENOM" id="CLU_116157_2_0_4"/>
<evidence type="ECO:0000313" key="12">
    <source>
        <dbReference type="EMBL" id="EFG31101.1"/>
    </source>
</evidence>
<gene>
    <name evidence="12" type="ORF">HMPREF9021_00930</name>
</gene>
<sequence length="112" mass="12129">MIELAYADNGTAAAGGGLMGMIPFVLMLLVMWFLMIRPQQQAEKKRRQMVAELKKGDRVLLASGFYGRVVQAGEHIVKVDLGKGLVVEVAANAVSAKIDENHNETTKTDDAA</sequence>
<keyword evidence="7" id="KW-0653">Protein transport</keyword>
<comment type="subcellular location">
    <subcellularLocation>
        <location evidence="1">Cell membrane</location>
        <topology evidence="1">Single-pass membrane protein</topology>
    </subcellularLocation>
</comment>
<keyword evidence="5" id="KW-1003">Cell membrane</keyword>